<reference evidence="3" key="2">
    <citation type="submission" date="2017-12" db="EMBL/GenBank/DDBJ databases">
        <title>Genome sequence of the Bar-tailed Godwit (Limosa lapponica baueri).</title>
        <authorList>
            <person name="Lima N.C.B."/>
            <person name="Parody-Merino A.M."/>
            <person name="Battley P.F."/>
            <person name="Fidler A.E."/>
            <person name="Prosdocimi F."/>
        </authorList>
    </citation>
    <scope>NUCLEOTIDE SEQUENCE [LARGE SCALE GENOMIC DNA]</scope>
</reference>
<feature type="compositionally biased region" description="Low complexity" evidence="1">
    <location>
        <begin position="201"/>
        <end position="221"/>
    </location>
</feature>
<keyword evidence="3" id="KW-1185">Reference proteome</keyword>
<dbReference type="OrthoDB" id="5981048at2759"/>
<dbReference type="Proteomes" id="UP000233556">
    <property type="component" value="Unassembled WGS sequence"/>
</dbReference>
<proteinExistence type="predicted"/>
<evidence type="ECO:0000313" key="2">
    <source>
        <dbReference type="EMBL" id="PKU28400.1"/>
    </source>
</evidence>
<organism evidence="2 3">
    <name type="scientific">Limosa lapponica baueri</name>
    <dbReference type="NCBI Taxonomy" id="1758121"/>
    <lineage>
        <taxon>Eukaryota</taxon>
        <taxon>Metazoa</taxon>
        <taxon>Chordata</taxon>
        <taxon>Craniata</taxon>
        <taxon>Vertebrata</taxon>
        <taxon>Euteleostomi</taxon>
        <taxon>Archelosauria</taxon>
        <taxon>Archosauria</taxon>
        <taxon>Dinosauria</taxon>
        <taxon>Saurischia</taxon>
        <taxon>Theropoda</taxon>
        <taxon>Coelurosauria</taxon>
        <taxon>Aves</taxon>
        <taxon>Neognathae</taxon>
        <taxon>Neoaves</taxon>
        <taxon>Charadriiformes</taxon>
        <taxon>Scolopacidae</taxon>
        <taxon>Limosa</taxon>
    </lineage>
</organism>
<feature type="region of interest" description="Disordered" evidence="1">
    <location>
        <begin position="264"/>
        <end position="308"/>
    </location>
</feature>
<sequence length="360" mass="38689">MADVEELQEQSVKQDENSHLLQSILDQLGLDFGREVLDQVGQLQEQCTRLQEAAERLWGDIGDTQKADKAALETKLSQDELQHAMVQLSKMMQDLLQRMSLLDQDRQKDLEKLLSEMDSKVAVSPGYGGGDGGMHPAKEHIPAQLFDPVKCLSCDRPLTTAPAPHLVTVRKGSQILRPHPASAGRSNCLAQQLPGRESEGSSRASRGSHTSPNGPPSTSSSLVTICPCGDTADFTCKNREVDILGVNGVVYKGRLSSLAANRTITAGKDSPGRGAAPGHSSSQAVHPPQPMPPAHPKATKNPQPHSRHTVEMRRALKYGSHYVSPYSCAARRTKTAPPGASGRLTQVAAGQQASELAKEL</sequence>
<dbReference type="AlphaFoldDB" id="A0A2I0T3L6"/>
<name>A0A2I0T3L6_LIMLA</name>
<evidence type="ECO:0008006" key="4">
    <source>
        <dbReference type="Google" id="ProtNLM"/>
    </source>
</evidence>
<dbReference type="EMBL" id="KZ520767">
    <property type="protein sequence ID" value="PKU28400.1"/>
    <property type="molecule type" value="Genomic_DNA"/>
</dbReference>
<protein>
    <recommendedName>
        <fullName evidence="4">Glutamine-rich protein 2</fullName>
    </recommendedName>
</protein>
<accession>A0A2I0T3L6</accession>
<feature type="region of interest" description="Disordered" evidence="1">
    <location>
        <begin position="177"/>
        <end position="222"/>
    </location>
</feature>
<dbReference type="PANTHER" id="PTHR47080">
    <property type="entry name" value="CHROMOSOME 16 OPEN READING FRAME 96"/>
    <property type="match status" value="1"/>
</dbReference>
<dbReference type="PANTHER" id="PTHR47080:SF1">
    <property type="entry name" value="CHROMOSOME 16 OPEN READING FRAME 96"/>
    <property type="match status" value="1"/>
</dbReference>
<gene>
    <name evidence="2" type="ORF">llap_21296</name>
</gene>
<reference evidence="3" key="1">
    <citation type="submission" date="2017-11" db="EMBL/GenBank/DDBJ databases">
        <authorList>
            <person name="Lima N.C."/>
            <person name="Parody-Merino A.M."/>
            <person name="Battley P.F."/>
            <person name="Fidler A.E."/>
            <person name="Prosdocimi F."/>
        </authorList>
    </citation>
    <scope>NUCLEOTIDE SEQUENCE [LARGE SCALE GENOMIC DNA]</scope>
</reference>
<evidence type="ECO:0000256" key="1">
    <source>
        <dbReference type="SAM" id="MobiDB-lite"/>
    </source>
</evidence>
<feature type="region of interest" description="Disordered" evidence="1">
    <location>
        <begin position="327"/>
        <end position="360"/>
    </location>
</feature>
<evidence type="ECO:0000313" key="3">
    <source>
        <dbReference type="Proteomes" id="UP000233556"/>
    </source>
</evidence>